<reference evidence="1" key="1">
    <citation type="submission" date="2023-07" db="EMBL/GenBank/DDBJ databases">
        <title>Two novel species in the genus Flavivirga.</title>
        <authorList>
            <person name="Kwon K."/>
        </authorList>
    </citation>
    <scope>NUCLEOTIDE SEQUENCE</scope>
    <source>
        <strain evidence="1">KACC 14157</strain>
    </source>
</reference>
<organism evidence="1 2">
    <name type="scientific">Flavivirga amylovorans</name>
    <dbReference type="NCBI Taxonomy" id="870486"/>
    <lineage>
        <taxon>Bacteria</taxon>
        <taxon>Pseudomonadati</taxon>
        <taxon>Bacteroidota</taxon>
        <taxon>Flavobacteriia</taxon>
        <taxon>Flavobacteriales</taxon>
        <taxon>Flavobacteriaceae</taxon>
        <taxon>Flavivirga</taxon>
    </lineage>
</organism>
<keyword evidence="2" id="KW-1185">Reference proteome</keyword>
<accession>A0ABT8X5C5</accession>
<evidence type="ECO:0000313" key="1">
    <source>
        <dbReference type="EMBL" id="MDO5988883.1"/>
    </source>
</evidence>
<dbReference type="RefSeq" id="WP_303283535.1">
    <property type="nucleotide sequence ID" value="NZ_BAABCZ010000004.1"/>
</dbReference>
<evidence type="ECO:0000313" key="2">
    <source>
        <dbReference type="Proteomes" id="UP001176891"/>
    </source>
</evidence>
<comment type="caution">
    <text evidence="1">The sequence shown here is derived from an EMBL/GenBank/DDBJ whole genome shotgun (WGS) entry which is preliminary data.</text>
</comment>
<name>A0ABT8X5C5_9FLAO</name>
<dbReference type="EMBL" id="JAUOEM010000005">
    <property type="protein sequence ID" value="MDO5988883.1"/>
    <property type="molecule type" value="Genomic_DNA"/>
</dbReference>
<evidence type="ECO:0008006" key="3">
    <source>
        <dbReference type="Google" id="ProtNLM"/>
    </source>
</evidence>
<protein>
    <recommendedName>
        <fullName evidence="3">Lipoprotein</fullName>
    </recommendedName>
</protein>
<sequence>MIKSIKFIGIFFICIQFFNCNNRKVNKVSSEELSNASMSSKEDFAYFYSSLEDTLELNKEIEVELRLFHVLSDTIMNPKTNRKIGEACVLFSRDNKIDFSSELFKDKCDTIFAPVKRIKDTIKFSFSYTPSKLGENRFLVKFIEKNYFMPKKDSIRLVTKSFFLEEGFVVVE</sequence>
<proteinExistence type="predicted"/>
<gene>
    <name evidence="1" type="ORF">Q4Q39_15840</name>
</gene>
<dbReference type="Proteomes" id="UP001176891">
    <property type="component" value="Unassembled WGS sequence"/>
</dbReference>